<keyword evidence="2" id="KW-1133">Transmembrane helix</keyword>
<evidence type="ECO:0000256" key="2">
    <source>
        <dbReference type="SAM" id="Phobius"/>
    </source>
</evidence>
<dbReference type="Proteomes" id="UP000001554">
    <property type="component" value="Chromosome 4"/>
</dbReference>
<accession>C3Z1F4</accession>
<feature type="region of interest" description="Disordered" evidence="1">
    <location>
        <begin position="27"/>
        <end position="110"/>
    </location>
</feature>
<name>C3Z1F4_BRAFL</name>
<dbReference type="KEGG" id="bfo:118413489"/>
<gene>
    <name evidence="5" type="primary">LOC118413489</name>
    <name evidence="3" type="ORF">BRAFLDRAFT_82335</name>
</gene>
<dbReference type="InParanoid" id="C3Z1F4"/>
<evidence type="ECO:0000313" key="3">
    <source>
        <dbReference type="EMBL" id="EEN53572.1"/>
    </source>
</evidence>
<dbReference type="OrthoDB" id="10031734at2759"/>
<reference evidence="5" key="3">
    <citation type="submission" date="2025-04" db="UniProtKB">
        <authorList>
            <consortium name="RefSeq"/>
        </authorList>
    </citation>
    <scope>IDENTIFICATION</scope>
    <source>
        <strain evidence="5">S238N-H82</strain>
        <tissue evidence="5">Testes</tissue>
    </source>
</reference>
<evidence type="ECO:0000256" key="1">
    <source>
        <dbReference type="SAM" id="MobiDB-lite"/>
    </source>
</evidence>
<dbReference type="AlphaFoldDB" id="C3Z1F4"/>
<dbReference type="EMBL" id="GG666573">
    <property type="protein sequence ID" value="EEN53572.1"/>
    <property type="molecule type" value="Genomic_DNA"/>
</dbReference>
<keyword evidence="2" id="KW-0812">Transmembrane</keyword>
<reference evidence="4" key="2">
    <citation type="journal article" date="2020" name="Nat. Ecol. Evol.">
        <title>Deeply conserved synteny resolves early events in vertebrate evolution.</title>
        <authorList>
            <person name="Simakov O."/>
            <person name="Marletaz F."/>
            <person name="Yue J.X."/>
            <person name="O'Connell B."/>
            <person name="Jenkins J."/>
            <person name="Brandt A."/>
            <person name="Calef R."/>
            <person name="Tung C.H."/>
            <person name="Huang T.K."/>
            <person name="Schmutz J."/>
            <person name="Satoh N."/>
            <person name="Yu J.K."/>
            <person name="Putnam N.H."/>
            <person name="Green R.E."/>
            <person name="Rokhsar D.S."/>
        </authorList>
    </citation>
    <scope>NUCLEOTIDE SEQUENCE [LARGE SCALE GENOMIC DNA]</scope>
    <source>
        <strain evidence="4">S238N-H82</strain>
    </source>
</reference>
<dbReference type="RefSeq" id="XP_035672816.1">
    <property type="nucleotide sequence ID" value="XM_035816923.1"/>
</dbReference>
<dbReference type="GeneID" id="118413489"/>
<feature type="transmembrane region" description="Helical" evidence="2">
    <location>
        <begin position="229"/>
        <end position="246"/>
    </location>
</feature>
<evidence type="ECO:0000313" key="4">
    <source>
        <dbReference type="Proteomes" id="UP000001554"/>
    </source>
</evidence>
<feature type="compositionally biased region" description="Basic and acidic residues" evidence="1">
    <location>
        <begin position="60"/>
        <end position="69"/>
    </location>
</feature>
<sequence>MANNISAHHLLVHIMDQLRARRGHLFRKHHSADSAEQLKIPRHDKHRKAGDESPEEYDREADRHAETGERRRRNVFRLGSGSGRSTPNHSPGPLNRKQAHGHHQQGEAEEHRRPFISIAGKISKLPLALQVSLDTTDSNSLEEGGNLMLETADRLNMLLGDVEKGAEHLTDVIDRVGNSMDHDMHNVFTSLEHGLRRFSQTREAMTDLARAAKDTAEEMTRAGRAMTDLLRGALLISSVVATAYAIKELMSVKDNCSLVYCCLLILACGLCVILLWALLGMIHTILRQGGLDFALQDITFSWKKSMDN</sequence>
<reference evidence="3" key="1">
    <citation type="journal article" date="2008" name="Nature">
        <title>The amphioxus genome and the evolution of the chordate karyotype.</title>
        <authorList>
            <consortium name="US DOE Joint Genome Institute (JGI-PGF)"/>
            <person name="Putnam N.H."/>
            <person name="Butts T."/>
            <person name="Ferrier D.E.K."/>
            <person name="Furlong R.F."/>
            <person name="Hellsten U."/>
            <person name="Kawashima T."/>
            <person name="Robinson-Rechavi M."/>
            <person name="Shoguchi E."/>
            <person name="Terry A."/>
            <person name="Yu J.-K."/>
            <person name="Benito-Gutierrez E.L."/>
            <person name="Dubchak I."/>
            <person name="Garcia-Fernandez J."/>
            <person name="Gibson-Brown J.J."/>
            <person name="Grigoriev I.V."/>
            <person name="Horton A.C."/>
            <person name="de Jong P.J."/>
            <person name="Jurka J."/>
            <person name="Kapitonov V.V."/>
            <person name="Kohara Y."/>
            <person name="Kuroki Y."/>
            <person name="Lindquist E."/>
            <person name="Lucas S."/>
            <person name="Osoegawa K."/>
            <person name="Pennacchio L.A."/>
            <person name="Salamov A.A."/>
            <person name="Satou Y."/>
            <person name="Sauka-Spengler T."/>
            <person name="Schmutz J."/>
            <person name="Shin-I T."/>
            <person name="Toyoda A."/>
            <person name="Bronner-Fraser M."/>
            <person name="Fujiyama A."/>
            <person name="Holland L.Z."/>
            <person name="Holland P.W.H."/>
            <person name="Satoh N."/>
            <person name="Rokhsar D.S."/>
        </authorList>
    </citation>
    <scope>NUCLEOTIDE SEQUENCE [LARGE SCALE GENOMIC DNA]</scope>
    <source>
        <strain evidence="3">S238N-H82</strain>
        <tissue evidence="3">Testes</tissue>
    </source>
</reference>
<keyword evidence="2" id="KW-0472">Membrane</keyword>
<protein>
    <submittedName>
        <fullName evidence="5">Uncharacterized protein LOC118413489 isoform X1</fullName>
    </submittedName>
</protein>
<feature type="transmembrane region" description="Helical" evidence="2">
    <location>
        <begin position="258"/>
        <end position="279"/>
    </location>
</feature>
<organism>
    <name type="scientific">Branchiostoma floridae</name>
    <name type="common">Florida lancelet</name>
    <name type="synonym">Amphioxus</name>
    <dbReference type="NCBI Taxonomy" id="7739"/>
    <lineage>
        <taxon>Eukaryota</taxon>
        <taxon>Metazoa</taxon>
        <taxon>Chordata</taxon>
        <taxon>Cephalochordata</taxon>
        <taxon>Leptocardii</taxon>
        <taxon>Amphioxiformes</taxon>
        <taxon>Branchiostomatidae</taxon>
        <taxon>Branchiostoma</taxon>
    </lineage>
</organism>
<evidence type="ECO:0000313" key="5">
    <source>
        <dbReference type="RefSeq" id="XP_035672816.1"/>
    </source>
</evidence>
<proteinExistence type="predicted"/>
<keyword evidence="4" id="KW-1185">Reference proteome</keyword>